<feature type="region of interest" description="Disordered" evidence="1">
    <location>
        <begin position="151"/>
        <end position="705"/>
    </location>
</feature>
<feature type="compositionally biased region" description="Pro residues" evidence="1">
    <location>
        <begin position="228"/>
        <end position="238"/>
    </location>
</feature>
<evidence type="ECO:0000313" key="3">
    <source>
        <dbReference type="EMBL" id="KAK9826061.1"/>
    </source>
</evidence>
<dbReference type="PROSITE" id="PS51391">
    <property type="entry name" value="CID"/>
    <property type="match status" value="1"/>
</dbReference>
<protein>
    <recommendedName>
        <fullName evidence="2">CID domain-containing protein</fullName>
    </recommendedName>
</protein>
<name>A0AAW1QX84_9CHLO</name>
<proteinExistence type="predicted"/>
<dbReference type="Pfam" id="PF04818">
    <property type="entry name" value="CID"/>
    <property type="match status" value="1"/>
</dbReference>
<feature type="compositionally biased region" description="Pro residues" evidence="1">
    <location>
        <begin position="321"/>
        <end position="348"/>
    </location>
</feature>
<feature type="compositionally biased region" description="Low complexity" evidence="1">
    <location>
        <begin position="245"/>
        <end position="256"/>
    </location>
</feature>
<accession>A0AAW1QX84</accession>
<feature type="compositionally biased region" description="Basic and acidic residues" evidence="1">
    <location>
        <begin position="581"/>
        <end position="591"/>
    </location>
</feature>
<evidence type="ECO:0000313" key="4">
    <source>
        <dbReference type="Proteomes" id="UP001438707"/>
    </source>
</evidence>
<dbReference type="AlphaFoldDB" id="A0AAW1QX84"/>
<dbReference type="Gene3D" id="1.25.40.90">
    <property type="match status" value="1"/>
</dbReference>
<feature type="compositionally biased region" description="Basic and acidic residues" evidence="1">
    <location>
        <begin position="643"/>
        <end position="653"/>
    </location>
</feature>
<dbReference type="EMBL" id="JALJOS010000022">
    <property type="protein sequence ID" value="KAK9826061.1"/>
    <property type="molecule type" value="Genomic_DNA"/>
</dbReference>
<dbReference type="InterPro" id="IPR006569">
    <property type="entry name" value="CID_dom"/>
</dbReference>
<dbReference type="Proteomes" id="UP001438707">
    <property type="component" value="Unassembled WGS sequence"/>
</dbReference>
<feature type="compositionally biased region" description="Low complexity" evidence="1">
    <location>
        <begin position="505"/>
        <end position="519"/>
    </location>
</feature>
<dbReference type="InterPro" id="IPR008942">
    <property type="entry name" value="ENTH_VHS"/>
</dbReference>
<feature type="compositionally biased region" description="Pro residues" evidence="1">
    <location>
        <begin position="183"/>
        <end position="215"/>
    </location>
</feature>
<sequence>MSIWAREAQFKDLLEKGVRKNSKSVIQQLVAIATEDERECYKHVCGLLVREFKRAKPALRINVLYITTAICRQAKKKKSDKLCKRLEPSLKEIALQMASAPSSQLGQVRKVLGALGKEHVFSAGLLAEFETVLGTSSEIMQGHGIDGLATASGASGKASHEPDDYSVPAHEAYSPGADMSFSPGPPEEPTPPPPPAPPTAPPHPPPQPPRPPPSQHPTSQLDKLQRAPPHPPQFPPPTQHLASRQQPLQGALQQPPRSLPPMPPAPQRWGPPHAAPTHDQYDPFGAGSSGFMPANSYPTHTAAAPAAAAYPQNGGETAMLPRPPSGPLPPPPPISLPPPPIHSPPPRTPAVSAAAAAAAGLHPPTSLPAPSTEPPSKRQRRSRWEDAPPAVSSLQQSGLIPPAASVAASAAEQSLQDPAAVMGKSLAEVIKELQDRGPGPDNGPPTSVGPGSLVQSAPLPAATSGLSLKEGGNGASALHATPPFNTGLLSKEGSQGLLPGLVPERPAAAAASAAPGGSKRASRWGDVPNPSQTPSSFGLSQSTAIPTPAHTHPLPPPPQAGINGTGHQFPPPLPSVRHANGRMDPHHDRLQHLPPPPVPHLEAQRDLPPTPPADSRNMHLPSIGEGALPPPPPLAHAPPKLLPGEREQDRRPSEQAGSLQPGSQGQKALTNGHAVHEHGSQGALQGQQAAENTTSASADDDMEVS</sequence>
<evidence type="ECO:0000256" key="1">
    <source>
        <dbReference type="SAM" id="MobiDB-lite"/>
    </source>
</evidence>
<gene>
    <name evidence="3" type="ORF">WJX74_009005</name>
</gene>
<feature type="compositionally biased region" description="Polar residues" evidence="1">
    <location>
        <begin position="529"/>
        <end position="545"/>
    </location>
</feature>
<feature type="compositionally biased region" description="Polar residues" evidence="1">
    <location>
        <begin position="655"/>
        <end position="669"/>
    </location>
</feature>
<organism evidence="3 4">
    <name type="scientific">Apatococcus lobatus</name>
    <dbReference type="NCBI Taxonomy" id="904363"/>
    <lineage>
        <taxon>Eukaryota</taxon>
        <taxon>Viridiplantae</taxon>
        <taxon>Chlorophyta</taxon>
        <taxon>core chlorophytes</taxon>
        <taxon>Trebouxiophyceae</taxon>
        <taxon>Chlorellales</taxon>
        <taxon>Chlorellaceae</taxon>
        <taxon>Apatococcus</taxon>
    </lineage>
</organism>
<feature type="compositionally biased region" description="Low complexity" evidence="1">
    <location>
        <begin position="349"/>
        <end position="364"/>
    </location>
</feature>
<feature type="compositionally biased region" description="Low complexity" evidence="1">
    <location>
        <begin position="680"/>
        <end position="690"/>
    </location>
</feature>
<reference evidence="3 4" key="1">
    <citation type="journal article" date="2024" name="Nat. Commun.">
        <title>Phylogenomics reveals the evolutionary origins of lichenization in chlorophyte algae.</title>
        <authorList>
            <person name="Puginier C."/>
            <person name="Libourel C."/>
            <person name="Otte J."/>
            <person name="Skaloud P."/>
            <person name="Haon M."/>
            <person name="Grisel S."/>
            <person name="Petersen M."/>
            <person name="Berrin J.G."/>
            <person name="Delaux P.M."/>
            <person name="Dal Grande F."/>
            <person name="Keller J."/>
        </authorList>
    </citation>
    <scope>NUCLEOTIDE SEQUENCE [LARGE SCALE GENOMIC DNA]</scope>
    <source>
        <strain evidence="3 4">SAG 2145</strain>
    </source>
</reference>
<evidence type="ECO:0000259" key="2">
    <source>
        <dbReference type="PROSITE" id="PS51391"/>
    </source>
</evidence>
<feature type="domain" description="CID" evidence="2">
    <location>
        <begin position="2"/>
        <end position="137"/>
    </location>
</feature>
<feature type="compositionally biased region" description="Pro residues" evidence="1">
    <location>
        <begin position="257"/>
        <end position="266"/>
    </location>
</feature>
<dbReference type="SMART" id="SM00582">
    <property type="entry name" value="RPR"/>
    <property type="match status" value="1"/>
</dbReference>
<comment type="caution">
    <text evidence="3">The sequence shown here is derived from an EMBL/GenBank/DDBJ whole genome shotgun (WGS) entry which is preliminary data.</text>
</comment>
<keyword evidence="4" id="KW-1185">Reference proteome</keyword>